<gene>
    <name evidence="4" type="ORF">DM860_017269</name>
</gene>
<sequence length="167" mass="19330">MGNILSYLCNYPEKERVMGKGLERLQTVAMMVEMDCHSCEWRARTAAKRIKGVTRVDVDADREKMTVVGYVDPVEVLEKVRRATGKRVEYWRPEMEDLRPCSVPAAAVMYETRDPSPRHVRNVVYDRPMEQTVTTYTTPNNNNGYIMPREPRFVTTYGDEDVACQIM</sequence>
<dbReference type="PANTHER" id="PTHR22814">
    <property type="entry name" value="COPPER TRANSPORT PROTEIN ATOX1-RELATED"/>
    <property type="match status" value="1"/>
</dbReference>
<dbReference type="CDD" id="cd00371">
    <property type="entry name" value="HMA"/>
    <property type="match status" value="1"/>
</dbReference>
<evidence type="ECO:0000313" key="4">
    <source>
        <dbReference type="EMBL" id="RAL52575.1"/>
    </source>
</evidence>
<keyword evidence="5" id="KW-1185">Reference proteome</keyword>
<proteinExistence type="predicted"/>
<dbReference type="Proteomes" id="UP000249390">
    <property type="component" value="Unassembled WGS sequence"/>
</dbReference>
<organism evidence="4 5">
    <name type="scientific">Cuscuta australis</name>
    <dbReference type="NCBI Taxonomy" id="267555"/>
    <lineage>
        <taxon>Eukaryota</taxon>
        <taxon>Viridiplantae</taxon>
        <taxon>Streptophyta</taxon>
        <taxon>Embryophyta</taxon>
        <taxon>Tracheophyta</taxon>
        <taxon>Spermatophyta</taxon>
        <taxon>Magnoliopsida</taxon>
        <taxon>eudicotyledons</taxon>
        <taxon>Gunneridae</taxon>
        <taxon>Pentapetalae</taxon>
        <taxon>asterids</taxon>
        <taxon>lamiids</taxon>
        <taxon>Solanales</taxon>
        <taxon>Convolvulaceae</taxon>
        <taxon>Cuscuteae</taxon>
        <taxon>Cuscuta</taxon>
        <taxon>Cuscuta subgen. Grammica</taxon>
        <taxon>Cuscuta sect. Cleistogrammica</taxon>
    </lineage>
</organism>
<dbReference type="PANTHER" id="PTHR22814:SF336">
    <property type="entry name" value="HEAVY METAL-ASSOCIATED ISOPRENYLATED PLANT PROTEIN 23"/>
    <property type="match status" value="1"/>
</dbReference>
<feature type="domain" description="HMA" evidence="3">
    <location>
        <begin position="25"/>
        <end position="89"/>
    </location>
</feature>
<evidence type="ECO:0000256" key="2">
    <source>
        <dbReference type="ARBA" id="ARBA00022723"/>
    </source>
</evidence>
<comment type="subcellular location">
    <subcellularLocation>
        <location evidence="1">Membrane</location>
        <topology evidence="1">Peripheral membrane protein</topology>
    </subcellularLocation>
</comment>
<dbReference type="EMBL" id="NQVE01000033">
    <property type="protein sequence ID" value="RAL52575.1"/>
    <property type="molecule type" value="Genomic_DNA"/>
</dbReference>
<dbReference type="InterPro" id="IPR036163">
    <property type="entry name" value="HMA_dom_sf"/>
</dbReference>
<dbReference type="Gene3D" id="3.30.70.100">
    <property type="match status" value="1"/>
</dbReference>
<comment type="caution">
    <text evidence="4">The sequence shown here is derived from an EMBL/GenBank/DDBJ whole genome shotgun (WGS) entry which is preliminary data.</text>
</comment>
<evidence type="ECO:0000256" key="1">
    <source>
        <dbReference type="ARBA" id="ARBA00004170"/>
    </source>
</evidence>
<dbReference type="AlphaFoldDB" id="A0A328E3Q0"/>
<dbReference type="InterPro" id="IPR006121">
    <property type="entry name" value="HMA_dom"/>
</dbReference>
<dbReference type="GO" id="GO:0009626">
    <property type="term" value="P:plant-type hypersensitive response"/>
    <property type="evidence" value="ECO:0007669"/>
    <property type="project" value="UniProtKB-KW"/>
</dbReference>
<dbReference type="PROSITE" id="PS50846">
    <property type="entry name" value="HMA_2"/>
    <property type="match status" value="1"/>
</dbReference>
<dbReference type="GO" id="GO:0016020">
    <property type="term" value="C:membrane"/>
    <property type="evidence" value="ECO:0007669"/>
    <property type="project" value="UniProtKB-SubCell"/>
</dbReference>
<dbReference type="SUPFAM" id="SSF55008">
    <property type="entry name" value="HMA, heavy metal-associated domain"/>
    <property type="match status" value="1"/>
</dbReference>
<accession>A0A328E3Q0</accession>
<evidence type="ECO:0000259" key="3">
    <source>
        <dbReference type="PROSITE" id="PS50846"/>
    </source>
</evidence>
<name>A0A328E3Q0_9ASTE</name>
<protein>
    <recommendedName>
        <fullName evidence="3">HMA domain-containing protein</fullName>
    </recommendedName>
</protein>
<dbReference type="Pfam" id="PF00403">
    <property type="entry name" value="HMA"/>
    <property type="match status" value="1"/>
</dbReference>
<dbReference type="GO" id="GO:0046872">
    <property type="term" value="F:metal ion binding"/>
    <property type="evidence" value="ECO:0007669"/>
    <property type="project" value="UniProtKB-KW"/>
</dbReference>
<keyword evidence="2" id="KW-0479">Metal-binding</keyword>
<evidence type="ECO:0000313" key="5">
    <source>
        <dbReference type="Proteomes" id="UP000249390"/>
    </source>
</evidence>
<reference evidence="4 5" key="1">
    <citation type="submission" date="2018-06" db="EMBL/GenBank/DDBJ databases">
        <title>The Genome of Cuscuta australis (Dodder) Provides Insight into the Evolution of Plant Parasitism.</title>
        <authorList>
            <person name="Liu H."/>
        </authorList>
    </citation>
    <scope>NUCLEOTIDE SEQUENCE [LARGE SCALE GENOMIC DNA]</scope>
    <source>
        <strain evidence="5">cv. Yunnan</strain>
        <tissue evidence="4">Vines</tissue>
    </source>
</reference>